<sequence>MTYLGAILRGESFCNMYAMRNINYQSLFAVPDHGTISVTNIENNGLKFARAHYLNHSSGRAGDL</sequence>
<protein>
    <submittedName>
        <fullName evidence="1">Uncharacterized protein</fullName>
    </submittedName>
</protein>
<keyword evidence="2" id="KW-1185">Reference proteome</keyword>
<accession>A0ABQ3L3W5</accession>
<evidence type="ECO:0000313" key="1">
    <source>
        <dbReference type="EMBL" id="GHH01532.1"/>
    </source>
</evidence>
<name>A0ABQ3L3W5_9PSEU</name>
<evidence type="ECO:0000313" key="2">
    <source>
        <dbReference type="Proteomes" id="UP000635387"/>
    </source>
</evidence>
<organism evidence="1 2">
    <name type="scientific">Amycolatopsis oliviviridis</name>
    <dbReference type="NCBI Taxonomy" id="1471590"/>
    <lineage>
        <taxon>Bacteria</taxon>
        <taxon>Bacillati</taxon>
        <taxon>Actinomycetota</taxon>
        <taxon>Actinomycetes</taxon>
        <taxon>Pseudonocardiales</taxon>
        <taxon>Pseudonocardiaceae</taxon>
        <taxon>Amycolatopsis</taxon>
    </lineage>
</organism>
<reference evidence="2" key="1">
    <citation type="journal article" date="2019" name="Int. J. Syst. Evol. Microbiol.">
        <title>The Global Catalogue of Microorganisms (GCM) 10K type strain sequencing project: providing services to taxonomists for standard genome sequencing and annotation.</title>
        <authorList>
            <consortium name="The Broad Institute Genomics Platform"/>
            <consortium name="The Broad Institute Genome Sequencing Center for Infectious Disease"/>
            <person name="Wu L."/>
            <person name="Ma J."/>
        </authorList>
    </citation>
    <scope>NUCLEOTIDE SEQUENCE [LARGE SCALE GENOMIC DNA]</scope>
    <source>
        <strain evidence="2">CGMCC 4.7683</strain>
    </source>
</reference>
<gene>
    <name evidence="1" type="ORF">GCM10017790_01580</name>
</gene>
<dbReference type="EMBL" id="BNAY01000001">
    <property type="protein sequence ID" value="GHH01532.1"/>
    <property type="molecule type" value="Genomic_DNA"/>
</dbReference>
<dbReference type="Proteomes" id="UP000635387">
    <property type="component" value="Unassembled WGS sequence"/>
</dbReference>
<comment type="caution">
    <text evidence="1">The sequence shown here is derived from an EMBL/GenBank/DDBJ whole genome shotgun (WGS) entry which is preliminary data.</text>
</comment>
<proteinExistence type="predicted"/>